<dbReference type="Proteomes" id="UP000051574">
    <property type="component" value="Unassembled WGS sequence"/>
</dbReference>
<evidence type="ECO:0000259" key="6">
    <source>
        <dbReference type="Pfam" id="PF03151"/>
    </source>
</evidence>
<keyword evidence="4 5" id="KW-0472">Membrane</keyword>
<dbReference type="EMBL" id="LJIG01000659">
    <property type="protein sequence ID" value="KRT86281.1"/>
    <property type="molecule type" value="Genomic_DNA"/>
</dbReference>
<feature type="transmembrane region" description="Helical" evidence="5">
    <location>
        <begin position="155"/>
        <end position="179"/>
    </location>
</feature>
<dbReference type="SUPFAM" id="SSF103481">
    <property type="entry name" value="Multidrug resistance efflux transporter EmrE"/>
    <property type="match status" value="1"/>
</dbReference>
<evidence type="ECO:0000256" key="2">
    <source>
        <dbReference type="ARBA" id="ARBA00022692"/>
    </source>
</evidence>
<feature type="non-terminal residue" evidence="7">
    <location>
        <position position="238"/>
    </location>
</feature>
<feature type="transmembrane region" description="Helical" evidence="5">
    <location>
        <begin position="77"/>
        <end position="93"/>
    </location>
</feature>
<dbReference type="OrthoDB" id="5547497at2759"/>
<comment type="subcellular location">
    <subcellularLocation>
        <location evidence="1">Membrane</location>
        <topology evidence="1">Multi-pass membrane protein</topology>
    </subcellularLocation>
</comment>
<dbReference type="Pfam" id="PF03151">
    <property type="entry name" value="TPT"/>
    <property type="match status" value="1"/>
</dbReference>
<feature type="transmembrane region" description="Helical" evidence="5">
    <location>
        <begin position="191"/>
        <end position="213"/>
    </location>
</feature>
<dbReference type="InterPro" id="IPR004853">
    <property type="entry name" value="Sugar_P_trans_dom"/>
</dbReference>
<reference evidence="7 8" key="1">
    <citation type="submission" date="2015-09" db="EMBL/GenBank/DDBJ databases">
        <title>Draft genome of the scarab beetle Oryctes borbonicus.</title>
        <authorList>
            <person name="Meyer J.M."/>
            <person name="Markov G.V."/>
            <person name="Baskaran P."/>
            <person name="Herrmann M."/>
            <person name="Sommer R.J."/>
            <person name="Roedelsperger C."/>
        </authorList>
    </citation>
    <scope>NUCLEOTIDE SEQUENCE [LARGE SCALE GENOMIC DNA]</scope>
    <source>
        <strain evidence="7">OB123</strain>
        <tissue evidence="7">Whole animal</tissue>
    </source>
</reference>
<keyword evidence="3 5" id="KW-1133">Transmembrane helix</keyword>
<gene>
    <name evidence="7" type="ORF">AMK59_2550</name>
</gene>
<feature type="transmembrane region" description="Helical" evidence="5">
    <location>
        <begin position="105"/>
        <end position="126"/>
    </location>
</feature>
<evidence type="ECO:0000256" key="4">
    <source>
        <dbReference type="ARBA" id="ARBA00023136"/>
    </source>
</evidence>
<feature type="domain" description="Sugar phosphate transporter" evidence="6">
    <location>
        <begin position="15"/>
        <end position="221"/>
    </location>
</feature>
<evidence type="ECO:0000313" key="7">
    <source>
        <dbReference type="EMBL" id="KRT86281.1"/>
    </source>
</evidence>
<dbReference type="GO" id="GO:0016020">
    <property type="term" value="C:membrane"/>
    <property type="evidence" value="ECO:0007669"/>
    <property type="project" value="UniProtKB-SubCell"/>
</dbReference>
<evidence type="ECO:0000256" key="3">
    <source>
        <dbReference type="ARBA" id="ARBA00022989"/>
    </source>
</evidence>
<dbReference type="InterPro" id="IPR050186">
    <property type="entry name" value="TPT_transporter"/>
</dbReference>
<accession>A0A0T6BG35</accession>
<dbReference type="InterPro" id="IPR037185">
    <property type="entry name" value="EmrE-like"/>
</dbReference>
<comment type="caution">
    <text evidence="7">The sequence shown here is derived from an EMBL/GenBank/DDBJ whole genome shotgun (WGS) entry which is preliminary data.</text>
</comment>
<sequence length="238" mass="26993">LITPLIMPFSFSFRIVSISTVFVNKKLLSELNLDAPMFIAFYQTVISALICCVMKILSKLYPERIRFPESKPFHLETIKNVLPLSVMFLTMIVTNNLCLKYVSVAFYYIGRSLTTIFNVVFTFLILGEKTSAKCIFCCCLIIFGFYLGVDQENISGSLSISGTIFGVLGSLSLSLYSIFTKRVLPKLNQEVWLLSYYNNIYASIMLVPTIILAGEVHEILHYGELFTSYFWMMMTIGG</sequence>
<evidence type="ECO:0000313" key="8">
    <source>
        <dbReference type="Proteomes" id="UP000051574"/>
    </source>
</evidence>
<feature type="transmembrane region" description="Helical" evidence="5">
    <location>
        <begin position="37"/>
        <end position="57"/>
    </location>
</feature>
<feature type="transmembrane region" description="Helical" evidence="5">
    <location>
        <begin position="133"/>
        <end position="149"/>
    </location>
</feature>
<dbReference type="PANTHER" id="PTHR11132">
    <property type="entry name" value="SOLUTE CARRIER FAMILY 35"/>
    <property type="match status" value="1"/>
</dbReference>
<feature type="non-terminal residue" evidence="7">
    <location>
        <position position="1"/>
    </location>
</feature>
<name>A0A0T6BG35_9SCAR</name>
<protein>
    <recommendedName>
        <fullName evidence="6">Sugar phosphate transporter domain-containing protein</fullName>
    </recommendedName>
</protein>
<evidence type="ECO:0000256" key="1">
    <source>
        <dbReference type="ARBA" id="ARBA00004141"/>
    </source>
</evidence>
<evidence type="ECO:0000256" key="5">
    <source>
        <dbReference type="SAM" id="Phobius"/>
    </source>
</evidence>
<organism evidence="7 8">
    <name type="scientific">Oryctes borbonicus</name>
    <dbReference type="NCBI Taxonomy" id="1629725"/>
    <lineage>
        <taxon>Eukaryota</taxon>
        <taxon>Metazoa</taxon>
        <taxon>Ecdysozoa</taxon>
        <taxon>Arthropoda</taxon>
        <taxon>Hexapoda</taxon>
        <taxon>Insecta</taxon>
        <taxon>Pterygota</taxon>
        <taxon>Neoptera</taxon>
        <taxon>Endopterygota</taxon>
        <taxon>Coleoptera</taxon>
        <taxon>Polyphaga</taxon>
        <taxon>Scarabaeiformia</taxon>
        <taxon>Scarabaeidae</taxon>
        <taxon>Dynastinae</taxon>
        <taxon>Oryctes</taxon>
    </lineage>
</organism>
<dbReference type="AlphaFoldDB" id="A0A0T6BG35"/>
<keyword evidence="8" id="KW-1185">Reference proteome</keyword>
<keyword evidence="2 5" id="KW-0812">Transmembrane</keyword>
<proteinExistence type="predicted"/>